<comment type="pathway">
    <text evidence="1">Cofactor biosynthesis; riboflavin biosynthesis.</text>
</comment>
<dbReference type="NCBIfam" id="TIGR01508">
    <property type="entry name" value="rib_reduct_arch"/>
    <property type="match status" value="1"/>
</dbReference>
<sequence>MRPYIIIFSTITIDGKLASVDHFSELSCPYDKERQHILRSEVDAILVGGNTVRLDNPSLTSRRSPVRKDPVRVVISKDLNLNPSFKIFQTPPPTIVYSENPNPLIKKEVEEKGVKVRVINPLTMKSLTEDLYALGVRRLMVEGGGKTIWSLIREDCFDEIRVTISPRIFGSGVSLAQGEGFPGKISPLLKLKAVEECQCGQEVHLIYVR</sequence>
<evidence type="ECO:0000256" key="8">
    <source>
        <dbReference type="ARBA" id="ARBA00049020"/>
    </source>
</evidence>
<dbReference type="InterPro" id="IPR050765">
    <property type="entry name" value="Riboflavin_Biosynth_HTPR"/>
</dbReference>
<organism evidence="11 12">
    <name type="scientific">Candidatus Acidianus copahuensis</name>
    <dbReference type="NCBI Taxonomy" id="1160895"/>
    <lineage>
        <taxon>Archaea</taxon>
        <taxon>Thermoproteota</taxon>
        <taxon>Thermoprotei</taxon>
        <taxon>Sulfolobales</taxon>
        <taxon>Sulfolobaceae</taxon>
        <taxon>Acidianus</taxon>
    </lineage>
</organism>
<comment type="catalytic activity">
    <reaction evidence="7">
        <text>2,5-diamino-6-(1-D-ribitylamino)pyrimidin-4(3H)-one 5'-phosphate + NAD(+) = 2,5-diamino-6-(1-D-ribosylamino)pyrimidin-4(3H)-one 5'-phosphate + NADH + H(+)</text>
        <dbReference type="Rhea" id="RHEA:27274"/>
        <dbReference type="ChEBI" id="CHEBI:15378"/>
        <dbReference type="ChEBI" id="CHEBI:57540"/>
        <dbReference type="ChEBI" id="CHEBI:57945"/>
        <dbReference type="ChEBI" id="CHEBI:58890"/>
        <dbReference type="ChEBI" id="CHEBI:59545"/>
        <dbReference type="EC" id="1.1.1.302"/>
    </reaction>
</comment>
<dbReference type="AlphaFoldDB" id="A0A031LN55"/>
<dbReference type="RefSeq" id="WP_048099606.1">
    <property type="nucleotide sequence ID" value="NZ_JFZT01000039.1"/>
</dbReference>
<comment type="similarity">
    <text evidence="2">Belongs to the HTP reductase family.</text>
</comment>
<evidence type="ECO:0000256" key="9">
    <source>
        <dbReference type="NCBIfam" id="TIGR01508"/>
    </source>
</evidence>
<comment type="caution">
    <text evidence="11">The sequence shown here is derived from an EMBL/GenBank/DDBJ whole genome shotgun (WGS) entry which is preliminary data.</text>
</comment>
<dbReference type="UniPathway" id="UPA00275"/>
<keyword evidence="12" id="KW-1185">Reference proteome</keyword>
<comment type="subunit">
    <text evidence="3">Homodimer.</text>
</comment>
<dbReference type="PANTHER" id="PTHR38011:SF7">
    <property type="entry name" value="2,5-DIAMINO-6-RIBOSYLAMINO-4(3H)-PYRIMIDINONE 5'-PHOSPHATE REDUCTASE"/>
    <property type="match status" value="1"/>
</dbReference>
<evidence type="ECO:0000256" key="4">
    <source>
        <dbReference type="ARBA" id="ARBA00022619"/>
    </source>
</evidence>
<dbReference type="InterPro" id="IPR011549">
    <property type="entry name" value="RibD_C"/>
</dbReference>
<name>A0A031LN55_9CREN</name>
<dbReference type="GO" id="GO:0009231">
    <property type="term" value="P:riboflavin biosynthetic process"/>
    <property type="evidence" value="ECO:0007669"/>
    <property type="project" value="UniProtKB-UniPathway"/>
</dbReference>
<dbReference type="InterPro" id="IPR002734">
    <property type="entry name" value="RibDG_C"/>
</dbReference>
<dbReference type="Gene3D" id="3.40.430.10">
    <property type="entry name" value="Dihydrofolate Reductase, subunit A"/>
    <property type="match status" value="1"/>
</dbReference>
<dbReference type="NCBIfam" id="TIGR00227">
    <property type="entry name" value="ribD_Cterm"/>
    <property type="match status" value="1"/>
</dbReference>
<gene>
    <name evidence="11" type="ORF">CM19_07000</name>
</gene>
<accession>A0A031LN55</accession>
<evidence type="ECO:0000256" key="5">
    <source>
        <dbReference type="ARBA" id="ARBA00022857"/>
    </source>
</evidence>
<proteinExistence type="inferred from homology"/>
<evidence type="ECO:0000313" key="12">
    <source>
        <dbReference type="Proteomes" id="UP000024332"/>
    </source>
</evidence>
<keyword evidence="4" id="KW-0686">Riboflavin biosynthesis</keyword>
<comment type="catalytic activity">
    <reaction evidence="8">
        <text>2,5-diamino-6-(1-D-ribitylamino)pyrimidin-4(3H)-one 5'-phosphate + NADP(+) = 2,5-diamino-6-(1-D-ribosylamino)pyrimidin-4(3H)-one 5'-phosphate + NADPH + H(+)</text>
        <dbReference type="Rhea" id="RHEA:27278"/>
        <dbReference type="ChEBI" id="CHEBI:15378"/>
        <dbReference type="ChEBI" id="CHEBI:57783"/>
        <dbReference type="ChEBI" id="CHEBI:58349"/>
        <dbReference type="ChEBI" id="CHEBI:58890"/>
        <dbReference type="ChEBI" id="CHEBI:59545"/>
        <dbReference type="EC" id="1.1.1.302"/>
    </reaction>
</comment>
<keyword evidence="6" id="KW-0560">Oxidoreductase</keyword>
<feature type="domain" description="Bacterial bifunctional deaminase-reductase C-terminal" evidence="10">
    <location>
        <begin position="3"/>
        <end position="204"/>
    </location>
</feature>
<dbReference type="STRING" id="1160895.CM19_07000"/>
<evidence type="ECO:0000256" key="2">
    <source>
        <dbReference type="ARBA" id="ARBA00009723"/>
    </source>
</evidence>
<evidence type="ECO:0000256" key="7">
    <source>
        <dbReference type="ARBA" id="ARBA00047550"/>
    </source>
</evidence>
<dbReference type="Proteomes" id="UP000024332">
    <property type="component" value="Unassembled WGS sequence"/>
</dbReference>
<dbReference type="Pfam" id="PF01872">
    <property type="entry name" value="RibD_C"/>
    <property type="match status" value="1"/>
</dbReference>
<evidence type="ECO:0000313" key="11">
    <source>
        <dbReference type="EMBL" id="EZQ07083.1"/>
    </source>
</evidence>
<evidence type="ECO:0000256" key="3">
    <source>
        <dbReference type="ARBA" id="ARBA00011738"/>
    </source>
</evidence>
<dbReference type="GO" id="GO:0008703">
    <property type="term" value="F:5-amino-6-(5-phosphoribosylamino)uracil reductase activity"/>
    <property type="evidence" value="ECO:0007669"/>
    <property type="project" value="InterPro"/>
</dbReference>
<dbReference type="SUPFAM" id="SSF53597">
    <property type="entry name" value="Dihydrofolate reductase-like"/>
    <property type="match status" value="1"/>
</dbReference>
<dbReference type="PANTHER" id="PTHR38011">
    <property type="entry name" value="DIHYDROFOLATE REDUCTASE FAMILY PROTEIN (AFU_ORTHOLOGUE AFUA_8G06820)"/>
    <property type="match status" value="1"/>
</dbReference>
<dbReference type="GO" id="GO:0050661">
    <property type="term" value="F:NADP binding"/>
    <property type="evidence" value="ECO:0007669"/>
    <property type="project" value="InterPro"/>
</dbReference>
<reference evidence="11 12" key="1">
    <citation type="submission" date="2014-03" db="EMBL/GenBank/DDBJ databases">
        <title>Draft genome sequence of the novel thermoacidophilic archaea Acidianus copahuensis ALE1 strain, isolated from Copahue volcanic area in Neuquen Argentina.</title>
        <authorList>
            <person name="Urbieta M.S."/>
            <person name="Rascovan N."/>
            <person name="Castro C."/>
            <person name="Revale S."/>
            <person name="Giaveno M.A."/>
            <person name="Vazquez M.P."/>
            <person name="Donati E.R."/>
        </authorList>
    </citation>
    <scope>NUCLEOTIDE SEQUENCE [LARGE SCALE GENOMIC DNA]</scope>
    <source>
        <strain evidence="11 12">ALE1</strain>
    </source>
</reference>
<dbReference type="EC" id="1.1.1.302" evidence="9"/>
<evidence type="ECO:0000256" key="1">
    <source>
        <dbReference type="ARBA" id="ARBA00005104"/>
    </source>
</evidence>
<dbReference type="EMBL" id="JFZT01000039">
    <property type="protein sequence ID" value="EZQ07083.1"/>
    <property type="molecule type" value="Genomic_DNA"/>
</dbReference>
<evidence type="ECO:0000256" key="6">
    <source>
        <dbReference type="ARBA" id="ARBA00023002"/>
    </source>
</evidence>
<evidence type="ECO:0000259" key="10">
    <source>
        <dbReference type="Pfam" id="PF01872"/>
    </source>
</evidence>
<dbReference type="InterPro" id="IPR006401">
    <property type="entry name" value="Rib_reduct_arc"/>
</dbReference>
<dbReference type="InterPro" id="IPR024072">
    <property type="entry name" value="DHFR-like_dom_sf"/>
</dbReference>
<dbReference type="OrthoDB" id="10178at2157"/>
<protein>
    <recommendedName>
        <fullName evidence="9">2,5-diamino-6-(ribosylamino)-4(3H)-pyrimidinone 5'-phosphate reductase</fullName>
        <ecNumber evidence="9">1.1.1.302</ecNumber>
    </recommendedName>
</protein>
<keyword evidence="5" id="KW-0521">NADP</keyword>